<comment type="caution">
    <text evidence="5">The sequence shown here is derived from an EMBL/GenBank/DDBJ whole genome shotgun (WGS) entry which is preliminary data.</text>
</comment>
<evidence type="ECO:0000256" key="1">
    <source>
        <dbReference type="ARBA" id="ARBA00023015"/>
    </source>
</evidence>
<dbReference type="InterPro" id="IPR018060">
    <property type="entry name" value="HTH_AraC"/>
</dbReference>
<dbReference type="InterPro" id="IPR014710">
    <property type="entry name" value="RmlC-like_jellyroll"/>
</dbReference>
<dbReference type="AlphaFoldDB" id="A0A162YL08"/>
<dbReference type="Gene3D" id="1.10.10.60">
    <property type="entry name" value="Homeodomain-like"/>
    <property type="match status" value="2"/>
</dbReference>
<dbReference type="InterPro" id="IPR009057">
    <property type="entry name" value="Homeodomain-like_sf"/>
</dbReference>
<dbReference type="InterPro" id="IPR020449">
    <property type="entry name" value="Tscrpt_reg_AraC-type_HTH"/>
</dbReference>
<reference evidence="5 6" key="1">
    <citation type="submission" date="2016-01" db="EMBL/GenBank/DDBJ databases">
        <title>The draft genome sequence of Aquimarina sp. RZW4-3-2.</title>
        <authorList>
            <person name="Wang Y."/>
        </authorList>
    </citation>
    <scope>NUCLEOTIDE SEQUENCE [LARGE SCALE GENOMIC DNA]</scope>
    <source>
        <strain evidence="5 6">RZW4-3-2</strain>
    </source>
</reference>
<dbReference type="PANTHER" id="PTHR43280:SF34">
    <property type="entry name" value="ARAC-FAMILY TRANSCRIPTIONAL REGULATOR"/>
    <property type="match status" value="1"/>
</dbReference>
<protein>
    <recommendedName>
        <fullName evidence="4">HTH araC/xylS-type domain-containing protein</fullName>
    </recommendedName>
</protein>
<proteinExistence type="predicted"/>
<evidence type="ECO:0000313" key="5">
    <source>
        <dbReference type="EMBL" id="KZS39205.1"/>
    </source>
</evidence>
<dbReference type="PROSITE" id="PS00041">
    <property type="entry name" value="HTH_ARAC_FAMILY_1"/>
    <property type="match status" value="1"/>
</dbReference>
<evidence type="ECO:0000313" key="6">
    <source>
        <dbReference type="Proteomes" id="UP000076715"/>
    </source>
</evidence>
<dbReference type="RefSeq" id="WP_066317086.1">
    <property type="nucleotide sequence ID" value="NZ_LQRT01000035.1"/>
</dbReference>
<feature type="domain" description="HTH araC/xylS-type" evidence="4">
    <location>
        <begin position="188"/>
        <end position="286"/>
    </location>
</feature>
<dbReference type="STRING" id="1642818.AWE51_11665"/>
<evidence type="ECO:0000256" key="2">
    <source>
        <dbReference type="ARBA" id="ARBA00023125"/>
    </source>
</evidence>
<dbReference type="PROSITE" id="PS01124">
    <property type="entry name" value="HTH_ARAC_FAMILY_2"/>
    <property type="match status" value="1"/>
</dbReference>
<dbReference type="Pfam" id="PF12833">
    <property type="entry name" value="HTH_18"/>
    <property type="match status" value="1"/>
</dbReference>
<dbReference type="SUPFAM" id="SSF46689">
    <property type="entry name" value="Homeodomain-like"/>
    <property type="match status" value="2"/>
</dbReference>
<dbReference type="GO" id="GO:0043565">
    <property type="term" value="F:sequence-specific DNA binding"/>
    <property type="evidence" value="ECO:0007669"/>
    <property type="project" value="InterPro"/>
</dbReference>
<organism evidence="5 6">
    <name type="scientific">Aquimarina aggregata</name>
    <dbReference type="NCBI Taxonomy" id="1642818"/>
    <lineage>
        <taxon>Bacteria</taxon>
        <taxon>Pseudomonadati</taxon>
        <taxon>Bacteroidota</taxon>
        <taxon>Flavobacteriia</taxon>
        <taxon>Flavobacteriales</taxon>
        <taxon>Flavobacteriaceae</taxon>
        <taxon>Aquimarina</taxon>
    </lineage>
</organism>
<gene>
    <name evidence="5" type="ORF">AWE51_11665</name>
</gene>
<sequence length="292" mass="33484">MPKPKFLSSDRTSNFGISVSYFELPFFLNPLHYHKELELAYIIEGYGTRYVGSSIKSYQKGDMVLVGEELTHVWKSDQQFYEKDTDLLTKAIVLKFYPDFAGKDFLSIPDVYPINRVFEKASGGLHIQGKTNKTIGSVLYKMLGQSSLEQMASLIQILSLISKSEEVEVLSNFDLHKSSNPKEKDRMNKIIQHTMLNFTKNISLDEISNVANLSKSAFCRYFKNAVKKSYNDFLYEVRVEFACKMLLESNVTIMQICYESGFNNPSAFSQIFKKAKGVTPNQYRKSNMIVNY</sequence>
<dbReference type="EMBL" id="LQRT01000035">
    <property type="protein sequence ID" value="KZS39205.1"/>
    <property type="molecule type" value="Genomic_DNA"/>
</dbReference>
<accession>A0A162YL08</accession>
<dbReference type="Gene3D" id="2.60.120.10">
    <property type="entry name" value="Jelly Rolls"/>
    <property type="match status" value="1"/>
</dbReference>
<dbReference type="GO" id="GO:0003700">
    <property type="term" value="F:DNA-binding transcription factor activity"/>
    <property type="evidence" value="ECO:0007669"/>
    <property type="project" value="InterPro"/>
</dbReference>
<dbReference type="PANTHER" id="PTHR43280">
    <property type="entry name" value="ARAC-FAMILY TRANSCRIPTIONAL REGULATOR"/>
    <property type="match status" value="1"/>
</dbReference>
<keyword evidence="1" id="KW-0805">Transcription regulation</keyword>
<dbReference type="InterPro" id="IPR018062">
    <property type="entry name" value="HTH_AraC-typ_CS"/>
</dbReference>
<dbReference type="PRINTS" id="PR00032">
    <property type="entry name" value="HTHARAC"/>
</dbReference>
<evidence type="ECO:0000259" key="4">
    <source>
        <dbReference type="PROSITE" id="PS01124"/>
    </source>
</evidence>
<keyword evidence="2" id="KW-0238">DNA-binding</keyword>
<name>A0A162YL08_9FLAO</name>
<keyword evidence="6" id="KW-1185">Reference proteome</keyword>
<dbReference type="InterPro" id="IPR011051">
    <property type="entry name" value="RmlC_Cupin_sf"/>
</dbReference>
<dbReference type="SUPFAM" id="SSF51182">
    <property type="entry name" value="RmlC-like cupins"/>
    <property type="match status" value="1"/>
</dbReference>
<dbReference type="SMART" id="SM00342">
    <property type="entry name" value="HTH_ARAC"/>
    <property type="match status" value="1"/>
</dbReference>
<evidence type="ECO:0000256" key="3">
    <source>
        <dbReference type="ARBA" id="ARBA00023163"/>
    </source>
</evidence>
<keyword evidence="3" id="KW-0804">Transcription</keyword>
<dbReference type="Proteomes" id="UP000076715">
    <property type="component" value="Unassembled WGS sequence"/>
</dbReference>
<dbReference type="OrthoDB" id="1410704at2"/>